<organism evidence="2 3">
    <name type="scientific">Candidatus Ruthenibacterium avium</name>
    <dbReference type="NCBI Taxonomy" id="2838751"/>
    <lineage>
        <taxon>Bacteria</taxon>
        <taxon>Bacillati</taxon>
        <taxon>Bacillota</taxon>
        <taxon>Clostridia</taxon>
        <taxon>Eubacteriales</taxon>
        <taxon>Oscillospiraceae</taxon>
        <taxon>Ruthenibacterium</taxon>
    </lineage>
</organism>
<evidence type="ECO:0000313" key="2">
    <source>
        <dbReference type="EMBL" id="HJB39458.1"/>
    </source>
</evidence>
<name>A0A9D2M335_9FIRM</name>
<accession>A0A9D2M335</accession>
<dbReference type="AlphaFoldDB" id="A0A9D2M335"/>
<keyword evidence="1" id="KW-0472">Membrane</keyword>
<dbReference type="EMBL" id="DWYA01000036">
    <property type="protein sequence ID" value="HJB39458.1"/>
    <property type="molecule type" value="Genomic_DNA"/>
</dbReference>
<feature type="transmembrane region" description="Helical" evidence="1">
    <location>
        <begin position="149"/>
        <end position="168"/>
    </location>
</feature>
<comment type="caution">
    <text evidence="2">The sequence shown here is derived from an EMBL/GenBank/DDBJ whole genome shotgun (WGS) entry which is preliminary data.</text>
</comment>
<evidence type="ECO:0000313" key="3">
    <source>
        <dbReference type="Proteomes" id="UP000824209"/>
    </source>
</evidence>
<keyword evidence="1" id="KW-0812">Transmembrane</keyword>
<reference evidence="2" key="1">
    <citation type="journal article" date="2021" name="PeerJ">
        <title>Extensive microbial diversity within the chicken gut microbiome revealed by metagenomics and culture.</title>
        <authorList>
            <person name="Gilroy R."/>
            <person name="Ravi A."/>
            <person name="Getino M."/>
            <person name="Pursley I."/>
            <person name="Horton D.L."/>
            <person name="Alikhan N.F."/>
            <person name="Baker D."/>
            <person name="Gharbi K."/>
            <person name="Hall N."/>
            <person name="Watson M."/>
            <person name="Adriaenssens E.M."/>
            <person name="Foster-Nyarko E."/>
            <person name="Jarju S."/>
            <person name="Secka A."/>
            <person name="Antonio M."/>
            <person name="Oren A."/>
            <person name="Chaudhuri R.R."/>
            <person name="La Ragione R."/>
            <person name="Hildebrand F."/>
            <person name="Pallen M.J."/>
        </authorList>
    </citation>
    <scope>NUCLEOTIDE SEQUENCE</scope>
    <source>
        <strain evidence="2">ChiBcec8-14828</strain>
    </source>
</reference>
<sequence>MEYLTAMFYSSPVEPYVLVNAFFIYSFMGWVMECIVIRREKGFWENRGFARVPFCIIYGFGAMLGYLILKPFSYNYLLLYIAGAVSATAFEYLTARLMLRLFGTFWWDYTNKPFNYKGILCLESTLGWGVIAVFLFAFMHKLVMGISLAMPRTAGMLLAVTLLTVYTLDFISCMRRSLASSQENAECFAAKEDFVK</sequence>
<proteinExistence type="predicted"/>
<feature type="transmembrane region" description="Helical" evidence="1">
    <location>
        <begin position="49"/>
        <end position="68"/>
    </location>
</feature>
<gene>
    <name evidence="2" type="ORF">H9943_03575</name>
</gene>
<keyword evidence="1" id="KW-1133">Transmembrane helix</keyword>
<feature type="transmembrane region" description="Helical" evidence="1">
    <location>
        <begin position="114"/>
        <end position="137"/>
    </location>
</feature>
<evidence type="ECO:0000256" key="1">
    <source>
        <dbReference type="SAM" id="Phobius"/>
    </source>
</evidence>
<feature type="transmembrane region" description="Helical" evidence="1">
    <location>
        <begin position="16"/>
        <end position="37"/>
    </location>
</feature>
<protein>
    <submittedName>
        <fullName evidence="2">ABC transporter permease</fullName>
    </submittedName>
</protein>
<dbReference type="Pfam" id="PF06541">
    <property type="entry name" value="ABC_trans_CmpB"/>
    <property type="match status" value="1"/>
</dbReference>
<dbReference type="Proteomes" id="UP000824209">
    <property type="component" value="Unassembled WGS sequence"/>
</dbReference>
<feature type="transmembrane region" description="Helical" evidence="1">
    <location>
        <begin position="74"/>
        <end position="93"/>
    </location>
</feature>
<reference evidence="2" key="2">
    <citation type="submission" date="2021-04" db="EMBL/GenBank/DDBJ databases">
        <authorList>
            <person name="Gilroy R."/>
        </authorList>
    </citation>
    <scope>NUCLEOTIDE SEQUENCE</scope>
    <source>
        <strain evidence="2">ChiBcec8-14828</strain>
    </source>
</reference>
<dbReference type="InterPro" id="IPR010540">
    <property type="entry name" value="CmpB_TMEM229"/>
</dbReference>